<proteinExistence type="predicted"/>
<dbReference type="EMBL" id="GBXM01082787">
    <property type="protein sequence ID" value="JAH25790.1"/>
    <property type="molecule type" value="Transcribed_RNA"/>
</dbReference>
<reference evidence="1" key="1">
    <citation type="submission" date="2014-11" db="EMBL/GenBank/DDBJ databases">
        <authorList>
            <person name="Amaro Gonzalez C."/>
        </authorList>
    </citation>
    <scope>NUCLEOTIDE SEQUENCE</scope>
</reference>
<protein>
    <submittedName>
        <fullName evidence="1">Uncharacterized protein</fullName>
    </submittedName>
</protein>
<sequence>MLDGVSGPYLFTKQLQFTETPGYLLAKWYMYTRDYLVITVG</sequence>
<evidence type="ECO:0000313" key="1">
    <source>
        <dbReference type="EMBL" id="JAH25790.1"/>
    </source>
</evidence>
<reference evidence="1" key="2">
    <citation type="journal article" date="2015" name="Fish Shellfish Immunol.">
        <title>Early steps in the European eel (Anguilla anguilla)-Vibrio vulnificus interaction in the gills: Role of the RtxA13 toxin.</title>
        <authorList>
            <person name="Callol A."/>
            <person name="Pajuelo D."/>
            <person name="Ebbesson L."/>
            <person name="Teles M."/>
            <person name="MacKenzie S."/>
            <person name="Amaro C."/>
        </authorList>
    </citation>
    <scope>NUCLEOTIDE SEQUENCE</scope>
</reference>
<name>A0A0E9RBF4_ANGAN</name>
<organism evidence="1">
    <name type="scientific">Anguilla anguilla</name>
    <name type="common">European freshwater eel</name>
    <name type="synonym">Muraena anguilla</name>
    <dbReference type="NCBI Taxonomy" id="7936"/>
    <lineage>
        <taxon>Eukaryota</taxon>
        <taxon>Metazoa</taxon>
        <taxon>Chordata</taxon>
        <taxon>Craniata</taxon>
        <taxon>Vertebrata</taxon>
        <taxon>Euteleostomi</taxon>
        <taxon>Actinopterygii</taxon>
        <taxon>Neopterygii</taxon>
        <taxon>Teleostei</taxon>
        <taxon>Anguilliformes</taxon>
        <taxon>Anguillidae</taxon>
        <taxon>Anguilla</taxon>
    </lineage>
</organism>
<dbReference type="AlphaFoldDB" id="A0A0E9RBF4"/>
<accession>A0A0E9RBF4</accession>